<evidence type="ECO:0000256" key="1">
    <source>
        <dbReference type="SAM" id="MobiDB-lite"/>
    </source>
</evidence>
<evidence type="ECO:0000313" key="2">
    <source>
        <dbReference type="EMBL" id="MBD3708549.1"/>
    </source>
</evidence>
<dbReference type="EMBL" id="JACXTE010000001">
    <property type="protein sequence ID" value="MBD3708549.1"/>
    <property type="molecule type" value="Genomic_DNA"/>
</dbReference>
<reference evidence="2" key="1">
    <citation type="submission" date="2020-07" db="EMBL/GenBank/DDBJ databases">
        <title>Clinical and genomic characterization of carbapenemase-producing Enterobacterales causing secondary infections during the COVID-19 crisis at a New York City hospital.</title>
        <authorList>
            <person name="Gomez-Simmonds A."/>
            <person name="Annavajhala M.K."/>
            <person name="Uhlemann A.-C."/>
        </authorList>
    </citation>
    <scope>NUCLEOTIDE SEQUENCE</scope>
    <source>
        <strain evidence="2">NK1593</strain>
    </source>
</reference>
<name>A0A927DL20_KLEPN</name>
<feature type="compositionally biased region" description="Basic and acidic residues" evidence="1">
    <location>
        <begin position="78"/>
        <end position="87"/>
    </location>
</feature>
<accession>A0A927DL20</accession>
<sequence length="87" mass="9208">MAGLRLRINIGNGGKASSSSLAAPAQRGEHPQGIVREIHYDPLHGGQFAQGHALDRQLNGPLRGVQHQLAQPAGGQRAGREDIIGHH</sequence>
<proteinExistence type="predicted"/>
<feature type="region of interest" description="Disordered" evidence="1">
    <location>
        <begin position="68"/>
        <end position="87"/>
    </location>
</feature>
<organism evidence="2 3">
    <name type="scientific">Klebsiella pneumoniae</name>
    <dbReference type="NCBI Taxonomy" id="573"/>
    <lineage>
        <taxon>Bacteria</taxon>
        <taxon>Pseudomonadati</taxon>
        <taxon>Pseudomonadota</taxon>
        <taxon>Gammaproteobacteria</taxon>
        <taxon>Enterobacterales</taxon>
        <taxon>Enterobacteriaceae</taxon>
        <taxon>Klebsiella/Raoultella group</taxon>
        <taxon>Klebsiella</taxon>
        <taxon>Klebsiella pneumoniae complex</taxon>
    </lineage>
</organism>
<comment type="caution">
    <text evidence="2">The sequence shown here is derived from an EMBL/GenBank/DDBJ whole genome shotgun (WGS) entry which is preliminary data.</text>
</comment>
<evidence type="ECO:0000313" key="3">
    <source>
        <dbReference type="Proteomes" id="UP000657739"/>
    </source>
</evidence>
<feature type="region of interest" description="Disordered" evidence="1">
    <location>
        <begin position="1"/>
        <end position="31"/>
    </location>
</feature>
<gene>
    <name evidence="2" type="ORF">IE987_24900</name>
</gene>
<dbReference type="AlphaFoldDB" id="A0A927DL20"/>
<protein>
    <submittedName>
        <fullName evidence="2">Uncharacterized protein</fullName>
    </submittedName>
</protein>
<dbReference type="Proteomes" id="UP000657739">
    <property type="component" value="Unassembled WGS sequence"/>
</dbReference>